<dbReference type="EMBL" id="AZIM01001662">
    <property type="protein sequence ID" value="ETE66095.1"/>
    <property type="molecule type" value="Genomic_DNA"/>
</dbReference>
<proteinExistence type="predicted"/>
<protein>
    <submittedName>
        <fullName evidence="1">Uncharacterized protein</fullName>
    </submittedName>
</protein>
<keyword evidence="2" id="KW-1185">Reference proteome</keyword>
<accession>V8NVJ1</accession>
<evidence type="ECO:0000313" key="2">
    <source>
        <dbReference type="Proteomes" id="UP000018936"/>
    </source>
</evidence>
<organism evidence="1 2">
    <name type="scientific">Ophiophagus hannah</name>
    <name type="common">King cobra</name>
    <name type="synonym">Naja hannah</name>
    <dbReference type="NCBI Taxonomy" id="8665"/>
    <lineage>
        <taxon>Eukaryota</taxon>
        <taxon>Metazoa</taxon>
        <taxon>Chordata</taxon>
        <taxon>Craniata</taxon>
        <taxon>Vertebrata</taxon>
        <taxon>Euteleostomi</taxon>
        <taxon>Lepidosauria</taxon>
        <taxon>Squamata</taxon>
        <taxon>Bifurcata</taxon>
        <taxon>Unidentata</taxon>
        <taxon>Episquamata</taxon>
        <taxon>Toxicofera</taxon>
        <taxon>Serpentes</taxon>
        <taxon>Colubroidea</taxon>
        <taxon>Elapidae</taxon>
        <taxon>Elapinae</taxon>
        <taxon>Ophiophagus</taxon>
    </lineage>
</organism>
<reference evidence="1 2" key="1">
    <citation type="journal article" date="2013" name="Proc. Natl. Acad. Sci. U.S.A.">
        <title>The king cobra genome reveals dynamic gene evolution and adaptation in the snake venom system.</title>
        <authorList>
            <person name="Vonk F.J."/>
            <person name="Casewell N.R."/>
            <person name="Henkel C.V."/>
            <person name="Heimberg A.M."/>
            <person name="Jansen H.J."/>
            <person name="McCleary R.J."/>
            <person name="Kerkkamp H.M."/>
            <person name="Vos R.A."/>
            <person name="Guerreiro I."/>
            <person name="Calvete J.J."/>
            <person name="Wuster W."/>
            <person name="Woods A.E."/>
            <person name="Logan J.M."/>
            <person name="Harrison R.A."/>
            <person name="Castoe T.A."/>
            <person name="de Koning A.P."/>
            <person name="Pollock D.D."/>
            <person name="Yandell M."/>
            <person name="Calderon D."/>
            <person name="Renjifo C."/>
            <person name="Currier R.B."/>
            <person name="Salgado D."/>
            <person name="Pla D."/>
            <person name="Sanz L."/>
            <person name="Hyder A.S."/>
            <person name="Ribeiro J.M."/>
            <person name="Arntzen J.W."/>
            <person name="van den Thillart G.E."/>
            <person name="Boetzer M."/>
            <person name="Pirovano W."/>
            <person name="Dirks R.P."/>
            <person name="Spaink H.P."/>
            <person name="Duboule D."/>
            <person name="McGlinn E."/>
            <person name="Kini R.M."/>
            <person name="Richardson M.K."/>
        </authorList>
    </citation>
    <scope>NUCLEOTIDE SEQUENCE</scope>
    <source>
        <tissue evidence="1">Blood</tissue>
    </source>
</reference>
<name>V8NVJ1_OPHHA</name>
<dbReference type="AlphaFoldDB" id="V8NVJ1"/>
<evidence type="ECO:0000313" key="1">
    <source>
        <dbReference type="EMBL" id="ETE66095.1"/>
    </source>
</evidence>
<gene>
    <name evidence="1" type="ORF">L345_08130</name>
</gene>
<sequence>MAGYIIPLVKADTFLYRLSSTDIRRQISKRVVTRFSPIYLSLGNEQARVTLKQHLFDIDCQTDTCNTTQLPTGDPRITYAYQFYTEPQNPLIIPFLTRKTRYNHQQAISTF</sequence>
<comment type="caution">
    <text evidence="1">The sequence shown here is derived from an EMBL/GenBank/DDBJ whole genome shotgun (WGS) entry which is preliminary data.</text>
</comment>
<dbReference type="Proteomes" id="UP000018936">
    <property type="component" value="Unassembled WGS sequence"/>
</dbReference>
<feature type="non-terminal residue" evidence="1">
    <location>
        <position position="1"/>
    </location>
</feature>